<accession>A0AAN7JW63</accession>
<organism evidence="1 2">
    <name type="scientific">Trapa incisa</name>
    <dbReference type="NCBI Taxonomy" id="236973"/>
    <lineage>
        <taxon>Eukaryota</taxon>
        <taxon>Viridiplantae</taxon>
        <taxon>Streptophyta</taxon>
        <taxon>Embryophyta</taxon>
        <taxon>Tracheophyta</taxon>
        <taxon>Spermatophyta</taxon>
        <taxon>Magnoliopsida</taxon>
        <taxon>eudicotyledons</taxon>
        <taxon>Gunneridae</taxon>
        <taxon>Pentapetalae</taxon>
        <taxon>rosids</taxon>
        <taxon>malvids</taxon>
        <taxon>Myrtales</taxon>
        <taxon>Lythraceae</taxon>
        <taxon>Trapa</taxon>
    </lineage>
</organism>
<dbReference type="Proteomes" id="UP001345219">
    <property type="component" value="Chromosome 8"/>
</dbReference>
<evidence type="ECO:0000313" key="2">
    <source>
        <dbReference type="Proteomes" id="UP001345219"/>
    </source>
</evidence>
<reference evidence="1 2" key="1">
    <citation type="journal article" date="2023" name="Hortic Res">
        <title>Pangenome of water caltrop reveals structural variations and asymmetric subgenome divergence after allopolyploidization.</title>
        <authorList>
            <person name="Zhang X."/>
            <person name="Chen Y."/>
            <person name="Wang L."/>
            <person name="Yuan Y."/>
            <person name="Fang M."/>
            <person name="Shi L."/>
            <person name="Lu R."/>
            <person name="Comes H.P."/>
            <person name="Ma Y."/>
            <person name="Chen Y."/>
            <person name="Huang G."/>
            <person name="Zhou Y."/>
            <person name="Zheng Z."/>
            <person name="Qiu Y."/>
        </authorList>
    </citation>
    <scope>NUCLEOTIDE SEQUENCE [LARGE SCALE GENOMIC DNA]</scope>
    <source>
        <tissue evidence="1">Roots</tissue>
    </source>
</reference>
<sequence>MDGLTLDLDQATNGWGNVCHCWTILITRLEIQVKSTNLYATQTGYGNEESYAISPRPLLPIFLFFPGSSHPFPVPVIRSLTEAKNRSLLSGILFFSSSSSSFQTSTGGCCQFHFGPFSSV</sequence>
<protein>
    <submittedName>
        <fullName evidence="1">Uncharacterized protein</fullName>
    </submittedName>
</protein>
<gene>
    <name evidence="1" type="ORF">SAY87_009785</name>
</gene>
<evidence type="ECO:0000313" key="1">
    <source>
        <dbReference type="EMBL" id="KAK4756028.1"/>
    </source>
</evidence>
<comment type="caution">
    <text evidence="1">The sequence shown here is derived from an EMBL/GenBank/DDBJ whole genome shotgun (WGS) entry which is preliminary data.</text>
</comment>
<proteinExistence type="predicted"/>
<keyword evidence="2" id="KW-1185">Reference proteome</keyword>
<name>A0AAN7JW63_9MYRT</name>
<dbReference type="EMBL" id="JAXIOK010000014">
    <property type="protein sequence ID" value="KAK4756028.1"/>
    <property type="molecule type" value="Genomic_DNA"/>
</dbReference>
<dbReference type="AlphaFoldDB" id="A0AAN7JW63"/>